<feature type="compositionally biased region" description="Basic and acidic residues" evidence="1">
    <location>
        <begin position="387"/>
        <end position="398"/>
    </location>
</feature>
<evidence type="ECO:0000313" key="3">
    <source>
        <dbReference type="Proteomes" id="UP000095751"/>
    </source>
</evidence>
<dbReference type="PANTHER" id="PTHR10242:SF7">
    <property type="entry name" value="HHH-GPD DOMAIN-CONTAINING PROTEIN"/>
    <property type="match status" value="1"/>
</dbReference>
<feature type="compositionally biased region" description="Polar residues" evidence="1">
    <location>
        <begin position="399"/>
        <end position="413"/>
    </location>
</feature>
<evidence type="ECO:0000313" key="2">
    <source>
        <dbReference type="EMBL" id="OEU21942.1"/>
    </source>
</evidence>
<protein>
    <recommendedName>
        <fullName evidence="4">DNA glycosylase</fullName>
    </recommendedName>
</protein>
<proteinExistence type="predicted"/>
<dbReference type="Proteomes" id="UP000095751">
    <property type="component" value="Unassembled WGS sequence"/>
</dbReference>
<dbReference type="Gene3D" id="1.10.340.30">
    <property type="entry name" value="Hypothetical protein, domain 2"/>
    <property type="match status" value="1"/>
</dbReference>
<feature type="compositionally biased region" description="Basic and acidic residues" evidence="1">
    <location>
        <begin position="11"/>
        <end position="22"/>
    </location>
</feature>
<dbReference type="InParanoid" id="A0A1E7FUW9"/>
<keyword evidence="3" id="KW-1185">Reference proteome</keyword>
<organism evidence="2 3">
    <name type="scientific">Fragilariopsis cylindrus CCMP1102</name>
    <dbReference type="NCBI Taxonomy" id="635003"/>
    <lineage>
        <taxon>Eukaryota</taxon>
        <taxon>Sar</taxon>
        <taxon>Stramenopiles</taxon>
        <taxon>Ochrophyta</taxon>
        <taxon>Bacillariophyta</taxon>
        <taxon>Bacillariophyceae</taxon>
        <taxon>Bacillariophycidae</taxon>
        <taxon>Bacillariales</taxon>
        <taxon>Bacillariaceae</taxon>
        <taxon>Fragilariopsis</taxon>
    </lineage>
</organism>
<dbReference type="OrthoDB" id="4951845at2759"/>
<feature type="region of interest" description="Disordered" evidence="1">
    <location>
        <begin position="1"/>
        <end position="26"/>
    </location>
</feature>
<dbReference type="InterPro" id="IPR052054">
    <property type="entry name" value="Oxidative_DNA_repair_enzyme"/>
</dbReference>
<dbReference type="GO" id="GO:0034039">
    <property type="term" value="F:8-oxo-7,8-dihydroguanine DNA N-glycosylase activity"/>
    <property type="evidence" value="ECO:0007669"/>
    <property type="project" value="TreeGrafter"/>
</dbReference>
<dbReference type="GO" id="GO:0006285">
    <property type="term" value="P:base-excision repair, AP site formation"/>
    <property type="evidence" value="ECO:0007669"/>
    <property type="project" value="TreeGrafter"/>
</dbReference>
<dbReference type="AlphaFoldDB" id="A0A1E7FUW9"/>
<evidence type="ECO:0000256" key="1">
    <source>
        <dbReference type="SAM" id="MobiDB-lite"/>
    </source>
</evidence>
<reference evidence="2 3" key="1">
    <citation type="submission" date="2016-09" db="EMBL/GenBank/DDBJ databases">
        <title>Extensive genetic diversity and differential bi-allelic expression allows diatom success in the polar Southern Ocean.</title>
        <authorList>
            <consortium name="DOE Joint Genome Institute"/>
            <person name="Mock T."/>
            <person name="Otillar R.P."/>
            <person name="Strauss J."/>
            <person name="Dupont C."/>
            <person name="Frickenhaus S."/>
            <person name="Maumus F."/>
            <person name="Mcmullan M."/>
            <person name="Sanges R."/>
            <person name="Schmutz J."/>
            <person name="Toseland A."/>
            <person name="Valas R."/>
            <person name="Veluchamy A."/>
            <person name="Ward B.J."/>
            <person name="Allen A."/>
            <person name="Barry K."/>
            <person name="Falciatore A."/>
            <person name="Ferrante M."/>
            <person name="Fortunato A.E."/>
            <person name="Gloeckner G."/>
            <person name="Gruber A."/>
            <person name="Hipkin R."/>
            <person name="Janech M."/>
            <person name="Kroth P."/>
            <person name="Leese F."/>
            <person name="Lindquist E."/>
            <person name="Lyon B.R."/>
            <person name="Martin J."/>
            <person name="Mayer C."/>
            <person name="Parker M."/>
            <person name="Quesneville H."/>
            <person name="Raymond J."/>
            <person name="Uhlig C."/>
            <person name="Valentin K.U."/>
            <person name="Worden A.Z."/>
            <person name="Armbrust E.V."/>
            <person name="Bowler C."/>
            <person name="Green B."/>
            <person name="Moulton V."/>
            <person name="Van Oosterhout C."/>
            <person name="Grigoriev I."/>
        </authorList>
    </citation>
    <scope>NUCLEOTIDE SEQUENCE [LARGE SCALE GENOMIC DNA]</scope>
    <source>
        <strain evidence="2 3">CCMP1102</strain>
    </source>
</reference>
<sequence>MRIASCTRSPYSDDSKRRKNNNEDYNDDDFRDIDDSIYWTSTTELPPHLIGNKYFDDEKNVTILHRQDIPHGFSVSQAICSYGYFCLSPNRWVPSKIDDEEGYLVRPLSVCYHGEDIQKDKEQDCSKTTLIAIGQNTKTRSVIVAMQSSFSSSIDSIYTKELTKQIDRMLRLDTSLDEFHKLHIEAKERGFGRLYRSPTLFEDMVKTITNCNMKWSGTVEMNAKLCRHVGRDGAFPTPDQINQVGSDFLKDNCRVGYRDKYIWGLANDIVERRIDLQELESVNKTREDTEKRLLKIKGIGPFASNNILQLMGYFNVHPYDTETVRLWKEEFGASKSATKTEVFKKAKSHYAQYDEKYAFIAYWFDLWKNYENRAGSKSPQWSIEQLESERPGGVDSDHNSVFININATKGSSQTRKKKTCTGRGGERTESTHRRRKKTPVPAVTP</sequence>
<dbReference type="PANTHER" id="PTHR10242">
    <property type="entry name" value="8-OXOGUANINE DNA GLYCOSYLASE"/>
    <property type="match status" value="1"/>
</dbReference>
<feature type="compositionally biased region" description="Polar residues" evidence="1">
    <location>
        <begin position="1"/>
        <end position="10"/>
    </location>
</feature>
<dbReference type="KEGG" id="fcy:FRACYDRAFT_232090"/>
<dbReference type="GO" id="GO:0005634">
    <property type="term" value="C:nucleus"/>
    <property type="evidence" value="ECO:0007669"/>
    <property type="project" value="TreeGrafter"/>
</dbReference>
<name>A0A1E7FUW9_9STRA</name>
<dbReference type="SUPFAM" id="SSF48150">
    <property type="entry name" value="DNA-glycosylase"/>
    <property type="match status" value="1"/>
</dbReference>
<evidence type="ECO:0008006" key="4">
    <source>
        <dbReference type="Google" id="ProtNLM"/>
    </source>
</evidence>
<feature type="region of interest" description="Disordered" evidence="1">
    <location>
        <begin position="378"/>
        <end position="445"/>
    </location>
</feature>
<accession>A0A1E7FUW9</accession>
<gene>
    <name evidence="2" type="ORF">FRACYDRAFT_232090</name>
</gene>
<dbReference type="InterPro" id="IPR011257">
    <property type="entry name" value="DNA_glycosylase"/>
</dbReference>
<dbReference type="EMBL" id="KV784353">
    <property type="protein sequence ID" value="OEU21942.1"/>
    <property type="molecule type" value="Genomic_DNA"/>
</dbReference>